<dbReference type="GO" id="GO:0003700">
    <property type="term" value="F:DNA-binding transcription factor activity"/>
    <property type="evidence" value="ECO:0007669"/>
    <property type="project" value="InterPro"/>
</dbReference>
<dbReference type="InterPro" id="IPR001034">
    <property type="entry name" value="DeoR_HTH"/>
</dbReference>
<dbReference type="SMART" id="SM01134">
    <property type="entry name" value="DeoRC"/>
    <property type="match status" value="1"/>
</dbReference>
<dbReference type="SMART" id="SM00420">
    <property type="entry name" value="HTH_DEOR"/>
    <property type="match status" value="1"/>
</dbReference>
<sequence>MLRRGTLLIKERRQQILSLIQSRGEILVSEVAPLLGVSEVTVRSDLKALVDTGHLRRTRGGARLPLDPRMEAPLEEMQLQQRAEKRRIGRAAAALIQDGETIFLDVGSTATEVARHLPPTLREVTVVTPGLNIALELEKLPHVRVIVTGGTLRRLQHSLVSPYALEILRHVHADRLFLGCNGIDAVNGITNANHEEAEVKRCMVRYARTVVVLADHSKLGVTSRAWLASADQVQTLITSRHTTPPPAALVNLISDFRIV</sequence>
<dbReference type="InterPro" id="IPR036388">
    <property type="entry name" value="WH-like_DNA-bd_sf"/>
</dbReference>
<proteinExistence type="predicted"/>
<dbReference type="SUPFAM" id="SSF46785">
    <property type="entry name" value="Winged helix' DNA-binding domain"/>
    <property type="match status" value="1"/>
</dbReference>
<geneLocation type="plasmid" evidence="5">
    <name>pDeide3</name>
</geneLocation>
<evidence type="ECO:0000256" key="2">
    <source>
        <dbReference type="ARBA" id="ARBA00023163"/>
    </source>
</evidence>
<reference evidence="4 5" key="1">
    <citation type="journal article" date="2009" name="PLoS Genet.">
        <title>Alliance of proteomics and genomics to unravel the specificities of Sahara bacterium Deinococcus deserti.</title>
        <authorList>
            <person name="de Groot A."/>
            <person name="Dulermo R."/>
            <person name="Ortet P."/>
            <person name="Blanchard L."/>
            <person name="Guerin P."/>
            <person name="Fernandez B."/>
            <person name="Vacherie B."/>
            <person name="Dossat C."/>
            <person name="Jolivet E."/>
            <person name="Siguier P."/>
            <person name="Chandler M."/>
            <person name="Barakat M."/>
            <person name="Dedieu A."/>
            <person name="Barbe V."/>
            <person name="Heulin T."/>
            <person name="Sommer S."/>
            <person name="Achouak W."/>
            <person name="Armengaud J."/>
        </authorList>
    </citation>
    <scope>NUCLEOTIDE SEQUENCE [LARGE SCALE GENOMIC DNA]</scope>
    <source>
        <strain evidence="5">DSM 17065 / CIP 109153 / LMG 22923 / VCD115</strain>
        <plasmid evidence="5">pDeide3</plasmid>
    </source>
</reference>
<dbReference type="PANTHER" id="PTHR30363">
    <property type="entry name" value="HTH-TYPE TRANSCRIPTIONAL REGULATOR SRLR-RELATED"/>
    <property type="match status" value="1"/>
</dbReference>
<keyword evidence="1" id="KW-0805">Transcription regulation</keyword>
<dbReference type="KEGG" id="ddr:Deide_3p02622"/>
<dbReference type="InterPro" id="IPR014036">
    <property type="entry name" value="DeoR-like_C"/>
</dbReference>
<dbReference type="Gene3D" id="1.10.10.10">
    <property type="entry name" value="Winged helix-like DNA-binding domain superfamily/Winged helix DNA-binding domain"/>
    <property type="match status" value="1"/>
</dbReference>
<dbReference type="EMBL" id="CP001117">
    <property type="protein sequence ID" value="ACO48229.1"/>
    <property type="molecule type" value="Genomic_DNA"/>
</dbReference>
<keyword evidence="5" id="KW-1185">Reference proteome</keyword>
<dbReference type="SUPFAM" id="SSF100950">
    <property type="entry name" value="NagB/RpiA/CoA transferase-like"/>
    <property type="match status" value="1"/>
</dbReference>
<dbReference type="OrthoDB" id="9797223at2"/>
<dbReference type="HOGENOM" id="CLU_060699_0_1_0"/>
<protein>
    <submittedName>
        <fullName evidence="4">Putative transcriptional regulator, DeoR family</fullName>
    </submittedName>
</protein>
<name>C1D400_DEIDV</name>
<dbReference type="Gene3D" id="3.40.50.1360">
    <property type="match status" value="1"/>
</dbReference>
<feature type="domain" description="HTH deoR-type" evidence="3">
    <location>
        <begin position="9"/>
        <end position="64"/>
    </location>
</feature>
<dbReference type="PROSITE" id="PS51000">
    <property type="entry name" value="HTH_DEOR_2"/>
    <property type="match status" value="1"/>
</dbReference>
<keyword evidence="2" id="KW-0804">Transcription</keyword>
<dbReference type="AlphaFoldDB" id="C1D400"/>
<dbReference type="InterPro" id="IPR050313">
    <property type="entry name" value="Carb_Metab_HTH_regulators"/>
</dbReference>
<gene>
    <name evidence="4" type="ordered locus">Deide_3p02622</name>
</gene>
<dbReference type="Pfam" id="PF00455">
    <property type="entry name" value="DeoRC"/>
    <property type="match status" value="1"/>
</dbReference>
<evidence type="ECO:0000259" key="3">
    <source>
        <dbReference type="PROSITE" id="PS51000"/>
    </source>
</evidence>
<organism evidence="4 5">
    <name type="scientific">Deinococcus deserti (strain DSM 17065 / CIP 109153 / LMG 22923 / VCD115)</name>
    <dbReference type="NCBI Taxonomy" id="546414"/>
    <lineage>
        <taxon>Bacteria</taxon>
        <taxon>Thermotogati</taxon>
        <taxon>Deinococcota</taxon>
        <taxon>Deinococci</taxon>
        <taxon>Deinococcales</taxon>
        <taxon>Deinococcaceae</taxon>
        <taxon>Deinococcus</taxon>
    </lineage>
</organism>
<evidence type="ECO:0000313" key="5">
    <source>
        <dbReference type="Proteomes" id="UP000002208"/>
    </source>
</evidence>
<dbReference type="Proteomes" id="UP000002208">
    <property type="component" value="Plasmid 3"/>
</dbReference>
<dbReference type="PANTHER" id="PTHR30363:SF44">
    <property type="entry name" value="AGA OPERON TRANSCRIPTIONAL REPRESSOR-RELATED"/>
    <property type="match status" value="1"/>
</dbReference>
<dbReference type="InterPro" id="IPR037171">
    <property type="entry name" value="NagB/RpiA_transferase-like"/>
</dbReference>
<evidence type="ECO:0000256" key="1">
    <source>
        <dbReference type="ARBA" id="ARBA00023015"/>
    </source>
</evidence>
<keyword evidence="4" id="KW-0614">Plasmid</keyword>
<accession>C1D400</accession>
<dbReference type="InterPro" id="IPR036390">
    <property type="entry name" value="WH_DNA-bd_sf"/>
</dbReference>
<dbReference type="Pfam" id="PF08220">
    <property type="entry name" value="HTH_DeoR"/>
    <property type="match status" value="1"/>
</dbReference>
<evidence type="ECO:0000313" key="4">
    <source>
        <dbReference type="EMBL" id="ACO48229.1"/>
    </source>
</evidence>